<evidence type="ECO:0000256" key="1">
    <source>
        <dbReference type="ARBA" id="ARBA00022741"/>
    </source>
</evidence>
<dbReference type="WBParaSite" id="GPUH_0000182601-mRNA-1">
    <property type="protein sequence ID" value="GPUH_0000182601-mRNA-1"/>
    <property type="gene ID" value="GPUH_0000182601"/>
</dbReference>
<dbReference type="AlphaFoldDB" id="A0A183CZD1"/>
<dbReference type="InterPro" id="IPR026082">
    <property type="entry name" value="ABCA"/>
</dbReference>
<dbReference type="InterPro" id="IPR056264">
    <property type="entry name" value="R2_ABCA1-4-like"/>
</dbReference>
<dbReference type="SMART" id="SM00382">
    <property type="entry name" value="AAA"/>
    <property type="match status" value="1"/>
</dbReference>
<dbReference type="FunFam" id="3.40.50.300:FF:002470">
    <property type="entry name" value="ABC transporter, putative"/>
    <property type="match status" value="1"/>
</dbReference>
<dbReference type="GO" id="GO:0016887">
    <property type="term" value="F:ATP hydrolysis activity"/>
    <property type="evidence" value="ECO:0007669"/>
    <property type="project" value="InterPro"/>
</dbReference>
<evidence type="ECO:0000259" key="3">
    <source>
        <dbReference type="PROSITE" id="PS50893"/>
    </source>
</evidence>
<reference evidence="4" key="1">
    <citation type="submission" date="2016-06" db="UniProtKB">
        <authorList>
            <consortium name="WormBaseParasite"/>
        </authorList>
    </citation>
    <scope>IDENTIFICATION</scope>
</reference>
<dbReference type="CDD" id="cd03263">
    <property type="entry name" value="ABC_subfamily_A"/>
    <property type="match status" value="1"/>
</dbReference>
<feature type="domain" description="ABC transporter" evidence="3">
    <location>
        <begin position="34"/>
        <end position="265"/>
    </location>
</feature>
<keyword evidence="2" id="KW-0067">ATP-binding</keyword>
<dbReference type="PANTHER" id="PTHR19229">
    <property type="entry name" value="ATP-BINDING CASSETTE TRANSPORTER SUBFAMILY A ABCA"/>
    <property type="match status" value="1"/>
</dbReference>
<dbReference type="Pfam" id="PF23321">
    <property type="entry name" value="R1_ABCA1"/>
    <property type="match status" value="1"/>
</dbReference>
<evidence type="ECO:0000313" key="4">
    <source>
        <dbReference type="WBParaSite" id="GPUH_0000182601-mRNA-1"/>
    </source>
</evidence>
<dbReference type="GO" id="GO:0005524">
    <property type="term" value="F:ATP binding"/>
    <property type="evidence" value="ECO:0007669"/>
    <property type="project" value="UniProtKB-KW"/>
</dbReference>
<dbReference type="Pfam" id="PF00005">
    <property type="entry name" value="ABC_tran"/>
    <property type="match status" value="1"/>
</dbReference>
<dbReference type="SUPFAM" id="SSF52540">
    <property type="entry name" value="P-loop containing nucleoside triphosphate hydrolases"/>
    <property type="match status" value="1"/>
</dbReference>
<dbReference type="GO" id="GO:0140359">
    <property type="term" value="F:ABC-type transporter activity"/>
    <property type="evidence" value="ECO:0007669"/>
    <property type="project" value="InterPro"/>
</dbReference>
<keyword evidence="1" id="KW-0547">Nucleotide-binding</keyword>
<protein>
    <submittedName>
        <fullName evidence="4">ABC transporter domain-containing protein</fullName>
    </submittedName>
</protein>
<dbReference type="GO" id="GO:0005319">
    <property type="term" value="F:lipid transporter activity"/>
    <property type="evidence" value="ECO:0007669"/>
    <property type="project" value="TreeGrafter"/>
</dbReference>
<dbReference type="PANTHER" id="PTHR19229:SF260">
    <property type="entry name" value="ABC TRANSPORTER DOMAIN-CONTAINING PROTEIN"/>
    <property type="match status" value="1"/>
</dbReference>
<accession>A0A183CZD1</accession>
<dbReference type="InterPro" id="IPR003593">
    <property type="entry name" value="AAA+_ATPase"/>
</dbReference>
<name>A0A183CZD1_9BILA</name>
<sequence length="355" mass="39212">LVALSDEAALDEDVVAEQHRVDTITSEPSDQYRLVVAKISKSYDGRALAVRNVSFAVKSGECFGLLGVNGAGKTTMFRMLTGQVQIGAGDALINEKSMRNNSYSSMSSSGYCPQFDALSPNLTAREHLRYYSLLRGVPKESVDTVVNWALNELQLNAYADEICSSYSGGNKRKLSVAIALVADPPLLLLDEPSAGMDPSTQRFMWNVLLQLRKSKRAIVITSHSMEECEVLCSRIAIMSRGQLRCIGPIQHLKHRFGEGYTLTIRLCKAENISKVQKYMAELVPAAQLEAVHCLTMFYQIPNASCTIASVYDAICKMQQLVEIDDYSLSQTTLDDMFVSFVRLTSSDEADEDSRS</sequence>
<dbReference type="PROSITE" id="PS00211">
    <property type="entry name" value="ABC_TRANSPORTER_1"/>
    <property type="match status" value="1"/>
</dbReference>
<organism evidence="4">
    <name type="scientific">Gongylonema pulchrum</name>
    <dbReference type="NCBI Taxonomy" id="637853"/>
    <lineage>
        <taxon>Eukaryota</taxon>
        <taxon>Metazoa</taxon>
        <taxon>Ecdysozoa</taxon>
        <taxon>Nematoda</taxon>
        <taxon>Chromadorea</taxon>
        <taxon>Rhabditida</taxon>
        <taxon>Spirurina</taxon>
        <taxon>Spiruromorpha</taxon>
        <taxon>Spiruroidea</taxon>
        <taxon>Gongylonematidae</taxon>
        <taxon>Gongylonema</taxon>
    </lineage>
</organism>
<dbReference type="GO" id="GO:0016020">
    <property type="term" value="C:membrane"/>
    <property type="evidence" value="ECO:0007669"/>
    <property type="project" value="InterPro"/>
</dbReference>
<dbReference type="InterPro" id="IPR027417">
    <property type="entry name" value="P-loop_NTPase"/>
</dbReference>
<dbReference type="Gene3D" id="3.40.50.300">
    <property type="entry name" value="P-loop containing nucleotide triphosphate hydrolases"/>
    <property type="match status" value="1"/>
</dbReference>
<dbReference type="InterPro" id="IPR017871">
    <property type="entry name" value="ABC_transporter-like_CS"/>
</dbReference>
<dbReference type="PROSITE" id="PS50893">
    <property type="entry name" value="ABC_TRANSPORTER_2"/>
    <property type="match status" value="1"/>
</dbReference>
<proteinExistence type="predicted"/>
<evidence type="ECO:0000256" key="2">
    <source>
        <dbReference type="ARBA" id="ARBA00022840"/>
    </source>
</evidence>
<dbReference type="InterPro" id="IPR003439">
    <property type="entry name" value="ABC_transporter-like_ATP-bd"/>
</dbReference>